<keyword evidence="3" id="KW-1185">Reference proteome</keyword>
<keyword evidence="1" id="KW-0175">Coiled coil</keyword>
<organism evidence="2 3">
    <name type="scientific">Botrytis paeoniae</name>
    <dbReference type="NCBI Taxonomy" id="278948"/>
    <lineage>
        <taxon>Eukaryota</taxon>
        <taxon>Fungi</taxon>
        <taxon>Dikarya</taxon>
        <taxon>Ascomycota</taxon>
        <taxon>Pezizomycotina</taxon>
        <taxon>Leotiomycetes</taxon>
        <taxon>Helotiales</taxon>
        <taxon>Sclerotiniaceae</taxon>
        <taxon>Botrytis</taxon>
    </lineage>
</organism>
<evidence type="ECO:0000313" key="2">
    <source>
        <dbReference type="EMBL" id="TGO28200.1"/>
    </source>
</evidence>
<evidence type="ECO:0000256" key="1">
    <source>
        <dbReference type="SAM" id="Coils"/>
    </source>
</evidence>
<dbReference type="AlphaFoldDB" id="A0A4Z1FY36"/>
<sequence length="143" mass="16291">MASLKQAKDELVRTLEILEQKLQLSKASKKQEALTEKIVDISKGGIYWEQGNLSKKSYDRCENSNLPSNLDSGLDYIEGMCRDSYLSQNTHQKRLQSSQDWGCILVNIGWGGIRSEDKETLNWRLEQNLWEDQGVDVGLDILA</sequence>
<protein>
    <submittedName>
        <fullName evidence="2">Uncharacterized protein</fullName>
    </submittedName>
</protein>
<reference evidence="2 3" key="1">
    <citation type="submission" date="2017-12" db="EMBL/GenBank/DDBJ databases">
        <title>Comparative genomics of Botrytis spp.</title>
        <authorList>
            <person name="Valero-Jimenez C.A."/>
            <person name="Tapia P."/>
            <person name="Veloso J."/>
            <person name="Silva-Moreno E."/>
            <person name="Staats M."/>
            <person name="Valdes J.H."/>
            <person name="Van Kan J.A.L."/>
        </authorList>
    </citation>
    <scope>NUCLEOTIDE SEQUENCE [LARGE SCALE GENOMIC DNA]</scope>
    <source>
        <strain evidence="2 3">Bp0003</strain>
    </source>
</reference>
<feature type="coiled-coil region" evidence="1">
    <location>
        <begin position="1"/>
        <end position="28"/>
    </location>
</feature>
<comment type="caution">
    <text evidence="2">The sequence shown here is derived from an EMBL/GenBank/DDBJ whole genome shotgun (WGS) entry which is preliminary data.</text>
</comment>
<dbReference type="Proteomes" id="UP000297910">
    <property type="component" value="Unassembled WGS sequence"/>
</dbReference>
<accession>A0A4Z1FY36</accession>
<proteinExistence type="predicted"/>
<name>A0A4Z1FY36_9HELO</name>
<evidence type="ECO:0000313" key="3">
    <source>
        <dbReference type="Proteomes" id="UP000297910"/>
    </source>
</evidence>
<dbReference type="EMBL" id="PQXI01000031">
    <property type="protein sequence ID" value="TGO28200.1"/>
    <property type="molecule type" value="Genomic_DNA"/>
</dbReference>
<gene>
    <name evidence="2" type="ORF">BPAE_0031g00660</name>
</gene>